<feature type="non-terminal residue" evidence="2">
    <location>
        <position position="1"/>
    </location>
</feature>
<evidence type="ECO:0000313" key="3">
    <source>
        <dbReference type="Proteomes" id="UP000236291"/>
    </source>
</evidence>
<proteinExistence type="predicted"/>
<dbReference type="InterPro" id="IPR051304">
    <property type="entry name" value="SCF_F-box_domain"/>
</dbReference>
<reference evidence="2 3" key="1">
    <citation type="journal article" date="2014" name="Am. J. Bot.">
        <title>Genome assembly and annotation for red clover (Trifolium pratense; Fabaceae).</title>
        <authorList>
            <person name="Istvanek J."/>
            <person name="Jaros M."/>
            <person name="Krenek A."/>
            <person name="Repkova J."/>
        </authorList>
    </citation>
    <scope>NUCLEOTIDE SEQUENCE [LARGE SCALE GENOMIC DNA]</scope>
    <source>
        <strain evidence="3">cv. Tatra</strain>
        <tissue evidence="2">Young leaves</tissue>
    </source>
</reference>
<dbReference type="Proteomes" id="UP000236291">
    <property type="component" value="Unassembled WGS sequence"/>
</dbReference>
<protein>
    <recommendedName>
        <fullName evidence="1">KIB1-4 beta-propeller domain-containing protein</fullName>
    </recommendedName>
</protein>
<dbReference type="InterPro" id="IPR005174">
    <property type="entry name" value="KIB1-4_b-propeller"/>
</dbReference>
<dbReference type="EMBL" id="ASHM01058547">
    <property type="protein sequence ID" value="PNX89062.1"/>
    <property type="molecule type" value="Genomic_DNA"/>
</dbReference>
<reference evidence="2 3" key="2">
    <citation type="journal article" date="2017" name="Front. Plant Sci.">
        <title>Gene Classification and Mining of Molecular Markers Useful in Red Clover (Trifolium pratense) Breeding.</title>
        <authorList>
            <person name="Istvanek J."/>
            <person name="Dluhosova J."/>
            <person name="Dluhos P."/>
            <person name="Patkova L."/>
            <person name="Nedelnik J."/>
            <person name="Repkova J."/>
        </authorList>
    </citation>
    <scope>NUCLEOTIDE SEQUENCE [LARGE SCALE GENOMIC DNA]</scope>
    <source>
        <strain evidence="3">cv. Tatra</strain>
        <tissue evidence="2">Young leaves</tissue>
    </source>
</reference>
<sequence>LISKKLNSEFYLLRFRSVCSTWRSSIPNHPPNHHLRLKLPKPFGINNDSMCCLVKHNIFLIKPTTIPIPIQHQPQKILQPLLIRIGPNVKGKTRLWNPLNLDEHLPFHFPHQVVVFDFNHISIVDLGQVFVLQPSDSLQYDRYDKVVAATYPGEQQPHIVTYDYWREPCMFRPGDDGWMKIPKLSNCSLGDICNFKGRTCVLHKVEDRAETFMVGPDLSVDLLAAELLCVGQSRLCVVESELLLVDTSSCDYDVSIDVYRLDEKKKKWVELSNLGDRVLFLGKKCSFSASASDLGFAKGNCVINMDVSDLGCGICDFNLDENEMLPLSDYPNYFKLLVASGLDRHELHLERE</sequence>
<comment type="caution">
    <text evidence="2">The sequence shown here is derived from an EMBL/GenBank/DDBJ whole genome shotgun (WGS) entry which is preliminary data.</text>
</comment>
<dbReference type="PANTHER" id="PTHR47123">
    <property type="entry name" value="F-BOX PROTEIN SKIP23"/>
    <property type="match status" value="1"/>
</dbReference>
<organism evidence="2 3">
    <name type="scientific">Trifolium pratense</name>
    <name type="common">Red clover</name>
    <dbReference type="NCBI Taxonomy" id="57577"/>
    <lineage>
        <taxon>Eukaryota</taxon>
        <taxon>Viridiplantae</taxon>
        <taxon>Streptophyta</taxon>
        <taxon>Embryophyta</taxon>
        <taxon>Tracheophyta</taxon>
        <taxon>Spermatophyta</taxon>
        <taxon>Magnoliopsida</taxon>
        <taxon>eudicotyledons</taxon>
        <taxon>Gunneridae</taxon>
        <taxon>Pentapetalae</taxon>
        <taxon>rosids</taxon>
        <taxon>fabids</taxon>
        <taxon>Fabales</taxon>
        <taxon>Fabaceae</taxon>
        <taxon>Papilionoideae</taxon>
        <taxon>50 kb inversion clade</taxon>
        <taxon>NPAAA clade</taxon>
        <taxon>Hologalegina</taxon>
        <taxon>IRL clade</taxon>
        <taxon>Trifolieae</taxon>
        <taxon>Trifolium</taxon>
    </lineage>
</organism>
<dbReference type="Pfam" id="PF03478">
    <property type="entry name" value="Beta-prop_KIB1-4"/>
    <property type="match status" value="1"/>
</dbReference>
<name>A0A2K3ME43_TRIPR</name>
<evidence type="ECO:0000313" key="2">
    <source>
        <dbReference type="EMBL" id="PNX89062.1"/>
    </source>
</evidence>
<accession>A0A2K3ME43</accession>
<gene>
    <name evidence="2" type="ORF">L195_g045179</name>
</gene>
<feature type="domain" description="KIB1-4 beta-propeller" evidence="1">
    <location>
        <begin position="89"/>
        <end position="308"/>
    </location>
</feature>
<evidence type="ECO:0000259" key="1">
    <source>
        <dbReference type="Pfam" id="PF03478"/>
    </source>
</evidence>
<dbReference type="PANTHER" id="PTHR47123:SF15">
    <property type="entry name" value="F-BOX PROTEIN SKIP23"/>
    <property type="match status" value="1"/>
</dbReference>
<dbReference type="AlphaFoldDB" id="A0A2K3ME43"/>